<dbReference type="AlphaFoldDB" id="A0A9N9M1Z3"/>
<keyword evidence="5" id="KW-1185">Reference proteome</keyword>
<dbReference type="FunFam" id="3.90.550.20:FF:000004">
    <property type="entry name" value="Glycosyltransferase family 32 protein"/>
    <property type="match status" value="1"/>
</dbReference>
<comment type="caution">
    <text evidence="4">The sequence shown here is derived from an EMBL/GenBank/DDBJ whole genome shotgun (WGS) entry which is preliminary data.</text>
</comment>
<feature type="compositionally biased region" description="Pro residues" evidence="2">
    <location>
        <begin position="451"/>
        <end position="465"/>
    </location>
</feature>
<accession>A0A9N9M1Z3</accession>
<proteinExistence type="inferred from homology"/>
<feature type="transmembrane region" description="Helical" evidence="3">
    <location>
        <begin position="20"/>
        <end position="38"/>
    </location>
</feature>
<dbReference type="InterPro" id="IPR029044">
    <property type="entry name" value="Nucleotide-diphossugar_trans"/>
</dbReference>
<dbReference type="EMBL" id="CAJVRM010000673">
    <property type="protein sequence ID" value="CAG8982629.1"/>
    <property type="molecule type" value="Genomic_DNA"/>
</dbReference>
<keyword evidence="3" id="KW-0472">Membrane</keyword>
<dbReference type="GO" id="GO:0000136">
    <property type="term" value="C:mannan polymerase complex"/>
    <property type="evidence" value="ECO:0007669"/>
    <property type="project" value="TreeGrafter"/>
</dbReference>
<feature type="region of interest" description="Disordered" evidence="2">
    <location>
        <begin position="384"/>
        <end position="487"/>
    </location>
</feature>
<dbReference type="PANTHER" id="PTHR31834">
    <property type="entry name" value="INITIATION-SPECIFIC ALPHA-1,6-MANNOSYLTRANSFERASE"/>
    <property type="match status" value="1"/>
</dbReference>
<dbReference type="OrthoDB" id="409543at2759"/>
<sequence>MQVTNTIFVGRPSKQIRRALPVYFACIFIALVFFNSYSGDASSLKPSSIWKRVWPQSPLYPKTNSKFPKKIWQTWKVDPLEFDERDSGRARTWPQKNPGHRYEVLTDGNDMDYVERNFGPDGLNRLDVVYMYRTLTARIIKADLLRYLIMYVEGGVYADIDVEAVQPVDTWIQAPHDEGQVGLVISVEIDEPDWNKHKILGPKSQSFCQWTIMAKPKHPVMLRLIDNVVAWIETMANKQSKGVAEIELNFDEVLSGTGPSAFTTAVLAEMAIQVGKEPPWEKFHRLNESTLIGDILVLPVQSFASNQGHSHSEDPEPTKALVRHHYHASLWPSRHPRYSHPGYGMVEECNWTPDCVHEWDKNVANWDALPQDAKDKQIAEHNKMLEEKSAQEEKERLDREKEDRENREKEQLETCAKLQIEKLKEHPLPVDNQTEIQKDEKKEGDAKPAETPTPPLVLAAPPAPEANPAEPRKPVTDNPRHTDAIKI</sequence>
<dbReference type="PANTHER" id="PTHR31834:SF8">
    <property type="entry name" value="TRANSFERASE, PUTATIVE (AFU_ORTHOLOGUE AFUA_6G14040)-RELATED"/>
    <property type="match status" value="1"/>
</dbReference>
<feature type="compositionally biased region" description="Basic and acidic residues" evidence="2">
    <location>
        <begin position="436"/>
        <end position="448"/>
    </location>
</feature>
<evidence type="ECO:0000256" key="3">
    <source>
        <dbReference type="SAM" id="Phobius"/>
    </source>
</evidence>
<evidence type="ECO:0000256" key="1">
    <source>
        <dbReference type="ARBA" id="ARBA00009003"/>
    </source>
</evidence>
<dbReference type="GO" id="GO:0006487">
    <property type="term" value="P:protein N-linked glycosylation"/>
    <property type="evidence" value="ECO:0007669"/>
    <property type="project" value="TreeGrafter"/>
</dbReference>
<reference evidence="4" key="1">
    <citation type="submission" date="2021-07" db="EMBL/GenBank/DDBJ databases">
        <authorList>
            <person name="Durling M."/>
        </authorList>
    </citation>
    <scope>NUCLEOTIDE SEQUENCE</scope>
</reference>
<keyword evidence="3" id="KW-1133">Transmembrane helix</keyword>
<evidence type="ECO:0008006" key="6">
    <source>
        <dbReference type="Google" id="ProtNLM"/>
    </source>
</evidence>
<keyword evidence="3" id="KW-0812">Transmembrane</keyword>
<dbReference type="InterPro" id="IPR039367">
    <property type="entry name" value="Och1-like"/>
</dbReference>
<dbReference type="Gene3D" id="3.90.550.20">
    <property type="match status" value="1"/>
</dbReference>
<dbReference type="SUPFAM" id="SSF53448">
    <property type="entry name" value="Nucleotide-diphospho-sugar transferases"/>
    <property type="match status" value="1"/>
</dbReference>
<feature type="compositionally biased region" description="Basic and acidic residues" evidence="2">
    <location>
        <begin position="470"/>
        <end position="487"/>
    </location>
</feature>
<evidence type="ECO:0000256" key="2">
    <source>
        <dbReference type="SAM" id="MobiDB-lite"/>
    </source>
</evidence>
<comment type="similarity">
    <text evidence="1">Belongs to the glycosyltransferase 32 family.</text>
</comment>
<dbReference type="Proteomes" id="UP000701801">
    <property type="component" value="Unassembled WGS sequence"/>
</dbReference>
<dbReference type="InterPro" id="IPR007577">
    <property type="entry name" value="GlycoTrfase_DXD_sugar-bd_CS"/>
</dbReference>
<gene>
    <name evidence="4" type="ORF">HYALB_00006024</name>
</gene>
<feature type="compositionally biased region" description="Basic and acidic residues" evidence="2">
    <location>
        <begin position="384"/>
        <end position="412"/>
    </location>
</feature>
<protein>
    <recommendedName>
        <fullName evidence="6">Glycosyltransferase family 32 protein</fullName>
    </recommendedName>
</protein>
<name>A0A9N9M1Z3_9HELO</name>
<evidence type="ECO:0000313" key="5">
    <source>
        <dbReference type="Proteomes" id="UP000701801"/>
    </source>
</evidence>
<organism evidence="4 5">
    <name type="scientific">Hymenoscyphus albidus</name>
    <dbReference type="NCBI Taxonomy" id="595503"/>
    <lineage>
        <taxon>Eukaryota</taxon>
        <taxon>Fungi</taxon>
        <taxon>Dikarya</taxon>
        <taxon>Ascomycota</taxon>
        <taxon>Pezizomycotina</taxon>
        <taxon>Leotiomycetes</taxon>
        <taxon>Helotiales</taxon>
        <taxon>Helotiaceae</taxon>
        <taxon>Hymenoscyphus</taxon>
    </lineage>
</organism>
<evidence type="ECO:0000313" key="4">
    <source>
        <dbReference type="EMBL" id="CAG8982629.1"/>
    </source>
</evidence>
<feature type="compositionally biased region" description="Basic and acidic residues" evidence="2">
    <location>
        <begin position="419"/>
        <end position="428"/>
    </location>
</feature>
<dbReference type="GO" id="GO:0000009">
    <property type="term" value="F:alpha-1,6-mannosyltransferase activity"/>
    <property type="evidence" value="ECO:0007669"/>
    <property type="project" value="InterPro"/>
</dbReference>
<dbReference type="Pfam" id="PF04488">
    <property type="entry name" value="Gly_transf_sug"/>
    <property type="match status" value="1"/>
</dbReference>